<dbReference type="InterPro" id="IPR043502">
    <property type="entry name" value="DNA/RNA_pol_sf"/>
</dbReference>
<evidence type="ECO:0000256" key="7">
    <source>
        <dbReference type="ARBA" id="ARBA00022918"/>
    </source>
</evidence>
<feature type="compositionally biased region" description="Basic residues" evidence="9">
    <location>
        <begin position="365"/>
        <end position="376"/>
    </location>
</feature>
<feature type="compositionally biased region" description="Basic residues" evidence="9">
    <location>
        <begin position="172"/>
        <end position="190"/>
    </location>
</feature>
<dbReference type="GO" id="GO:0006508">
    <property type="term" value="P:proteolysis"/>
    <property type="evidence" value="ECO:0007669"/>
    <property type="project" value="UniProtKB-KW"/>
</dbReference>
<reference evidence="12 13" key="1">
    <citation type="submission" date="2024-02" db="EMBL/GenBank/DDBJ databases">
        <title>High-quality chromosome-scale genome assembly of Pensacola bahiagrass (Paspalum notatum Flugge var. saurae).</title>
        <authorList>
            <person name="Vega J.M."/>
            <person name="Podio M."/>
            <person name="Orjuela J."/>
            <person name="Siena L.A."/>
            <person name="Pessino S.C."/>
            <person name="Combes M.C."/>
            <person name="Mariac C."/>
            <person name="Albertini E."/>
            <person name="Pupilli F."/>
            <person name="Ortiz J.P.A."/>
            <person name="Leblanc O."/>
        </authorList>
    </citation>
    <scope>NUCLEOTIDE SEQUENCE [LARGE SCALE GENOMIC DNA]</scope>
    <source>
        <strain evidence="12">R1</strain>
        <tissue evidence="12">Leaf</tissue>
    </source>
</reference>
<dbReference type="FunFam" id="3.30.420.10:FF:000032">
    <property type="entry name" value="Retrovirus-related Pol polyprotein from transposon 297-like Protein"/>
    <property type="match status" value="1"/>
</dbReference>
<keyword evidence="6" id="KW-0378">Hydrolase</keyword>
<dbReference type="InterPro" id="IPR041577">
    <property type="entry name" value="RT_RNaseH_2"/>
</dbReference>
<evidence type="ECO:0000313" key="13">
    <source>
        <dbReference type="Proteomes" id="UP001341281"/>
    </source>
</evidence>
<gene>
    <name evidence="12" type="ORF">U9M48_013075</name>
</gene>
<keyword evidence="2" id="KW-0808">Transferase</keyword>
<feature type="non-terminal residue" evidence="12">
    <location>
        <position position="1"/>
    </location>
</feature>
<keyword evidence="4" id="KW-0540">Nuclease</keyword>
<dbReference type="SUPFAM" id="SSF56672">
    <property type="entry name" value="DNA/RNA polymerases"/>
    <property type="match status" value="1"/>
</dbReference>
<feature type="region of interest" description="Disordered" evidence="9">
    <location>
        <begin position="163"/>
        <end position="200"/>
    </location>
</feature>
<feature type="region of interest" description="Disordered" evidence="9">
    <location>
        <begin position="365"/>
        <end position="397"/>
    </location>
</feature>
<evidence type="ECO:0000256" key="4">
    <source>
        <dbReference type="ARBA" id="ARBA00022722"/>
    </source>
</evidence>
<sequence length="1458" mass="166410">MGRVVLMRLYTQEGEHCNDYRQYYLIPKREHEGNFSSSLYHIAVSHVAGDLAGGHGLQWYQIRRSSAWGVVAYFAEGLLRRRSARVLHLVGDDYRNSSSTSSSKRLGEIPNTLIFEFTSSGPESSEMKAQMEMNAKTIDKNYQEQLLIAQQVKATEENPFHTAEQGGTSTQNHHKGFKHHCNTSRPHRPHHSEPEQVPRHALPKLQFPRFDGSHPKIWKDQCEDYFSIYKVPEIMWVTTAAMHFQDNAAKWLQAYKQTHKLSSWSTFCTDVELKFGADDYRIALTELMALQQTESVEVYTKAFQTLQFEICLHNSTYDDLFFTSKYISGLQDEIKGILEAQVPTTVEQASRIAKIQQKILERQRYKHPKPSWHQRSHQSTGKTEHKPPQNNPNLWRDRQLRDYRRDNGLCYHCGEKFHPSHNEVCAKKSKAQVNALIVNDLDKEIPEKVLNQLAVEDAIAEEFCNLSLNALAGTEGQGCLKLRAIVNKKVMLLLIDSGSSHSFINFAFVNTVGLSTTAAPIQQVKVANGQILLSDKIVSNLSWWCQGYTLQADMRVLEIGAYDAILGYNWLQQHSPMTCDWAARTLQFSHNNELVTLKGISTTSDSIAVISGEQVSKWISGNDVWALALLDLSAGTQTEQLQKSTPPPVLKLLDHYKDIFENPTTLPAPRVYDHHIPLVPQVVPVNCKPYRYSPLHKTEIERQVTELLQAGLITHSSGPFASPVLLVQKKYGSWRMCVDYRKLNALTIKNRFPMPVIEEILEELGQAKYFTKLDMKSCYHRVRMASQDEYKTAFKTHHGHYQFKVMPFGLTNAPATFQCIMNEVLSPFLWKFVLVFLDDILIYSKSLEDHLKHLSLVLDKLKEHQFYLKHSKCSFGQTSVEYLGHVISMDGVGTDPQKTTAMVNWPRPASMTELRAFLGLTGYYRRFVQHYGHLTKPLTQILRLKQFTWSDTAEKAFINLKQAMVQTPVLALPNFDLPFKIETDACDTGIGAVLMQNGRPVAYLSKAFGPSHSKYSIYEKKFLALIMAVDKWKQYLHYQEFIIRTDHKSLAYLMEQNLHSELQRKAMSRLMVLKFKILYNKGKDNVAADALSRVNHLMLLQAVSTVQPAWIQEVLNSYTIDPKAQTMLTQLALANPNEAGYSLDQGLIKYKDKIWLGNNSAIQTKVISAFHSTPIGGHSGINTTYYKVKNLFAWKGMKTQVEEFIKQCSVCQQAKHSLHHPFGLLQPLPIPSAAWHDISIDFIEGLPKSEGYNCILVVVDRLTKFAHFIAIKHPYTAMGIAQIILDNVIRLHGFPKSIVSDRDTIFLSHFWQELFRLYEVKLHMSTAYHPQMDGQTERVNQSLEMYLRCAIHDRPQQWKQWLSLAELWYNSTFHSAIQCSPFKALYGQDPNLVAETSIASSTVESMNDMMVDRAVQLQQLKIHLAAAQNLPILDAPSVQPQQILERRLVKRGNTAVPQ</sequence>
<keyword evidence="8" id="KW-0511">Multifunctional enzyme</keyword>
<dbReference type="Gene3D" id="3.30.420.10">
    <property type="entry name" value="Ribonuclease H-like superfamily/Ribonuclease H"/>
    <property type="match status" value="1"/>
</dbReference>
<keyword evidence="3" id="KW-0548">Nucleotidyltransferase</keyword>
<dbReference type="PROSITE" id="PS50878">
    <property type="entry name" value="RT_POL"/>
    <property type="match status" value="1"/>
</dbReference>
<keyword evidence="5" id="KW-0255">Endonuclease</keyword>
<dbReference type="SUPFAM" id="SSF50630">
    <property type="entry name" value="Acid proteases"/>
    <property type="match status" value="1"/>
</dbReference>
<organism evidence="12 13">
    <name type="scientific">Paspalum notatum var. saurae</name>
    <dbReference type="NCBI Taxonomy" id="547442"/>
    <lineage>
        <taxon>Eukaryota</taxon>
        <taxon>Viridiplantae</taxon>
        <taxon>Streptophyta</taxon>
        <taxon>Embryophyta</taxon>
        <taxon>Tracheophyta</taxon>
        <taxon>Spermatophyta</taxon>
        <taxon>Magnoliopsida</taxon>
        <taxon>Liliopsida</taxon>
        <taxon>Poales</taxon>
        <taxon>Poaceae</taxon>
        <taxon>PACMAD clade</taxon>
        <taxon>Panicoideae</taxon>
        <taxon>Andropogonodae</taxon>
        <taxon>Paspaleae</taxon>
        <taxon>Paspalinae</taxon>
        <taxon>Paspalum</taxon>
    </lineage>
</organism>
<name>A0AAQ3WIY1_PASNO</name>
<dbReference type="CDD" id="cd01647">
    <property type="entry name" value="RT_LTR"/>
    <property type="match status" value="1"/>
</dbReference>
<evidence type="ECO:0000256" key="8">
    <source>
        <dbReference type="ARBA" id="ARBA00023268"/>
    </source>
</evidence>
<dbReference type="InterPro" id="IPR036397">
    <property type="entry name" value="RNaseH_sf"/>
</dbReference>
<dbReference type="GO" id="GO:0004519">
    <property type="term" value="F:endonuclease activity"/>
    <property type="evidence" value="ECO:0007669"/>
    <property type="project" value="UniProtKB-KW"/>
</dbReference>
<dbReference type="Pfam" id="PF00078">
    <property type="entry name" value="RVT_1"/>
    <property type="match status" value="1"/>
</dbReference>
<dbReference type="EMBL" id="CP144747">
    <property type="protein sequence ID" value="WVZ63441.1"/>
    <property type="molecule type" value="Genomic_DNA"/>
</dbReference>
<dbReference type="FunFam" id="3.10.10.10:FF:000007">
    <property type="entry name" value="Retrovirus-related Pol polyprotein from transposon 17.6-like Protein"/>
    <property type="match status" value="1"/>
</dbReference>
<dbReference type="InterPro" id="IPR041588">
    <property type="entry name" value="Integrase_H2C2"/>
</dbReference>
<dbReference type="CDD" id="cd09274">
    <property type="entry name" value="RNase_HI_RT_Ty3"/>
    <property type="match status" value="1"/>
</dbReference>
<dbReference type="Pfam" id="PF17921">
    <property type="entry name" value="Integrase_H2C2"/>
    <property type="match status" value="1"/>
</dbReference>
<dbReference type="FunFam" id="3.30.70.270:FF:000020">
    <property type="entry name" value="Transposon Tf2-6 polyprotein-like Protein"/>
    <property type="match status" value="1"/>
</dbReference>
<evidence type="ECO:0000256" key="9">
    <source>
        <dbReference type="SAM" id="MobiDB-lite"/>
    </source>
</evidence>
<dbReference type="InterPro" id="IPR005162">
    <property type="entry name" value="Retrotrans_gag_dom"/>
</dbReference>
<dbReference type="InterPro" id="IPR021109">
    <property type="entry name" value="Peptidase_aspartic_dom_sf"/>
</dbReference>
<feature type="domain" description="Integrase catalytic" evidence="11">
    <location>
        <begin position="1225"/>
        <end position="1389"/>
    </location>
</feature>
<dbReference type="InterPro" id="IPR001584">
    <property type="entry name" value="Integrase_cat-core"/>
</dbReference>
<dbReference type="GO" id="GO:0008233">
    <property type="term" value="F:peptidase activity"/>
    <property type="evidence" value="ECO:0007669"/>
    <property type="project" value="UniProtKB-KW"/>
</dbReference>
<evidence type="ECO:0000259" key="10">
    <source>
        <dbReference type="PROSITE" id="PS50878"/>
    </source>
</evidence>
<dbReference type="SUPFAM" id="SSF53098">
    <property type="entry name" value="Ribonuclease H-like"/>
    <property type="match status" value="1"/>
</dbReference>
<dbReference type="InterPro" id="IPR000477">
    <property type="entry name" value="RT_dom"/>
</dbReference>
<dbReference type="Pfam" id="PF17919">
    <property type="entry name" value="RT_RNaseH_2"/>
    <property type="match status" value="1"/>
</dbReference>
<proteinExistence type="predicted"/>
<dbReference type="CDD" id="cd00303">
    <property type="entry name" value="retropepsin_like"/>
    <property type="match status" value="1"/>
</dbReference>
<dbReference type="InterPro" id="IPR050951">
    <property type="entry name" value="Retrovirus_Pol_polyprotein"/>
</dbReference>
<dbReference type="Proteomes" id="UP001341281">
    <property type="component" value="Chromosome 03"/>
</dbReference>
<dbReference type="Pfam" id="PF08284">
    <property type="entry name" value="RVP_2"/>
    <property type="match status" value="1"/>
</dbReference>
<protein>
    <recommendedName>
        <fullName evidence="14">Reverse transcriptase</fullName>
    </recommendedName>
</protein>
<dbReference type="PANTHER" id="PTHR37984:SF5">
    <property type="entry name" value="PROTEIN NYNRIN-LIKE"/>
    <property type="match status" value="1"/>
</dbReference>
<keyword evidence="7" id="KW-0695">RNA-directed DNA polymerase</keyword>
<accession>A0AAQ3WIY1</accession>
<dbReference type="Gene3D" id="1.10.340.70">
    <property type="match status" value="1"/>
</dbReference>
<dbReference type="Gene3D" id="2.40.70.10">
    <property type="entry name" value="Acid Proteases"/>
    <property type="match status" value="1"/>
</dbReference>
<evidence type="ECO:0000256" key="6">
    <source>
        <dbReference type="ARBA" id="ARBA00022801"/>
    </source>
</evidence>
<evidence type="ECO:0000256" key="5">
    <source>
        <dbReference type="ARBA" id="ARBA00022759"/>
    </source>
</evidence>
<dbReference type="PROSITE" id="PS50994">
    <property type="entry name" value="INTEGRASE"/>
    <property type="match status" value="1"/>
</dbReference>
<evidence type="ECO:0000313" key="12">
    <source>
        <dbReference type="EMBL" id="WVZ63441.1"/>
    </source>
</evidence>
<dbReference type="PANTHER" id="PTHR37984">
    <property type="entry name" value="PROTEIN CBG26694"/>
    <property type="match status" value="1"/>
</dbReference>
<dbReference type="Pfam" id="PF03732">
    <property type="entry name" value="Retrotrans_gag"/>
    <property type="match status" value="1"/>
</dbReference>
<dbReference type="InterPro" id="IPR012337">
    <property type="entry name" value="RNaseH-like_sf"/>
</dbReference>
<feature type="domain" description="Reverse transcriptase" evidence="10">
    <location>
        <begin position="708"/>
        <end position="887"/>
    </location>
</feature>
<evidence type="ECO:0000259" key="11">
    <source>
        <dbReference type="PROSITE" id="PS50994"/>
    </source>
</evidence>
<dbReference type="GO" id="GO:0015074">
    <property type="term" value="P:DNA integration"/>
    <property type="evidence" value="ECO:0007669"/>
    <property type="project" value="InterPro"/>
</dbReference>
<evidence type="ECO:0000256" key="2">
    <source>
        <dbReference type="ARBA" id="ARBA00022679"/>
    </source>
</evidence>
<dbReference type="InterPro" id="IPR043128">
    <property type="entry name" value="Rev_trsase/Diguanyl_cyclase"/>
</dbReference>
<dbReference type="GO" id="GO:0003676">
    <property type="term" value="F:nucleic acid binding"/>
    <property type="evidence" value="ECO:0007669"/>
    <property type="project" value="InterPro"/>
</dbReference>
<keyword evidence="1" id="KW-0645">Protease</keyword>
<evidence type="ECO:0008006" key="14">
    <source>
        <dbReference type="Google" id="ProtNLM"/>
    </source>
</evidence>
<keyword evidence="13" id="KW-1185">Reference proteome</keyword>
<evidence type="ECO:0000256" key="3">
    <source>
        <dbReference type="ARBA" id="ARBA00022695"/>
    </source>
</evidence>
<dbReference type="GO" id="GO:0003964">
    <property type="term" value="F:RNA-directed DNA polymerase activity"/>
    <property type="evidence" value="ECO:0007669"/>
    <property type="project" value="UniProtKB-KW"/>
</dbReference>
<evidence type="ECO:0000256" key="1">
    <source>
        <dbReference type="ARBA" id="ARBA00022670"/>
    </source>
</evidence>
<dbReference type="Gene3D" id="3.30.70.270">
    <property type="match status" value="2"/>
</dbReference>
<dbReference type="Gene3D" id="3.10.10.10">
    <property type="entry name" value="HIV Type 1 Reverse Transcriptase, subunit A, domain 1"/>
    <property type="match status" value="1"/>
</dbReference>